<keyword evidence="2" id="KW-1185">Reference proteome</keyword>
<sequence>MNDTTLLSPFTGAQLIGHETSLPKVWQRLHDNAFQWSHMLQTQAKQKNLDALDAIDLGLLSLLSDCPAKAWLTLCQGAGGTVMGAVALSWCQGAKLSEVRALWATSGVNITPVESFLRPARLLNPDMVQDQTSLKAILAETCDDIFLTAVKVVRAGRRLQLDLTEPEMQNLPFPLDLLIFHSQREANAHP</sequence>
<dbReference type="RefSeq" id="WP_058289850.1">
    <property type="nucleotide sequence ID" value="NZ_CYSD01000028.1"/>
</dbReference>
<evidence type="ECO:0000313" key="1">
    <source>
        <dbReference type="EMBL" id="CUH78198.1"/>
    </source>
</evidence>
<dbReference type="Proteomes" id="UP000052022">
    <property type="component" value="Unassembled WGS sequence"/>
</dbReference>
<dbReference type="STRING" id="928856.SAMN04488049_1364"/>
<protein>
    <submittedName>
        <fullName evidence="1">Uncharacterized protein</fullName>
    </submittedName>
</protein>
<evidence type="ECO:0000313" key="2">
    <source>
        <dbReference type="Proteomes" id="UP000052022"/>
    </source>
</evidence>
<dbReference type="EMBL" id="CYSD01000028">
    <property type="protein sequence ID" value="CUH78198.1"/>
    <property type="molecule type" value="Genomic_DNA"/>
</dbReference>
<dbReference type="AlphaFoldDB" id="A0A0P1GR63"/>
<organism evidence="1 2">
    <name type="scientific">Tritonibacter multivorans</name>
    <dbReference type="NCBI Taxonomy" id="928856"/>
    <lineage>
        <taxon>Bacteria</taxon>
        <taxon>Pseudomonadati</taxon>
        <taxon>Pseudomonadota</taxon>
        <taxon>Alphaproteobacteria</taxon>
        <taxon>Rhodobacterales</taxon>
        <taxon>Paracoccaceae</taxon>
        <taxon>Tritonibacter</taxon>
    </lineage>
</organism>
<reference evidence="1 2" key="1">
    <citation type="submission" date="2015-09" db="EMBL/GenBank/DDBJ databases">
        <authorList>
            <consortium name="Swine Surveillance"/>
        </authorList>
    </citation>
    <scope>NUCLEOTIDE SEQUENCE [LARGE SCALE GENOMIC DNA]</scope>
    <source>
        <strain evidence="1 2">CECT 7557</strain>
    </source>
</reference>
<proteinExistence type="predicted"/>
<accession>A0A0P1GR63</accession>
<dbReference type="OrthoDB" id="8453957at2"/>
<gene>
    <name evidence="1" type="ORF">TRM7557_01765</name>
</gene>
<name>A0A0P1GR63_9RHOB</name>